<gene>
    <name evidence="4" type="ORF">SAMN02745671_01061</name>
</gene>
<dbReference type="InterPro" id="IPR002491">
    <property type="entry name" value="ABC_transptr_periplasmic_BD"/>
</dbReference>
<evidence type="ECO:0000313" key="5">
    <source>
        <dbReference type="Proteomes" id="UP000191240"/>
    </source>
</evidence>
<dbReference type="Gene3D" id="3.40.50.1980">
    <property type="entry name" value="Nitrogenase molybdenum iron protein domain"/>
    <property type="match status" value="2"/>
</dbReference>
<protein>
    <submittedName>
        <fullName evidence="4">Iron complex transport system substrate-binding protein</fullName>
    </submittedName>
</protein>
<feature type="signal peptide" evidence="2">
    <location>
        <begin position="1"/>
        <end position="24"/>
    </location>
</feature>
<dbReference type="PROSITE" id="PS50983">
    <property type="entry name" value="FE_B12_PBP"/>
    <property type="match status" value="1"/>
</dbReference>
<accession>A0A1M6CE36</accession>
<reference evidence="4 5" key="1">
    <citation type="submission" date="2016-11" db="EMBL/GenBank/DDBJ databases">
        <authorList>
            <person name="Jaros S."/>
            <person name="Januszkiewicz K."/>
            <person name="Wedrychowicz H."/>
        </authorList>
    </citation>
    <scope>NUCLEOTIDE SEQUENCE [LARGE SCALE GENOMIC DNA]</scope>
    <source>
        <strain evidence="4 5">DSM 3074</strain>
    </source>
</reference>
<evidence type="ECO:0000256" key="2">
    <source>
        <dbReference type="SAM" id="SignalP"/>
    </source>
</evidence>
<name>A0A1M6CE36_9FIRM</name>
<organism evidence="4 5">
    <name type="scientific">Anaerovibrio lipolyticus DSM 3074</name>
    <dbReference type="NCBI Taxonomy" id="1120997"/>
    <lineage>
        <taxon>Bacteria</taxon>
        <taxon>Bacillati</taxon>
        <taxon>Bacillota</taxon>
        <taxon>Negativicutes</taxon>
        <taxon>Selenomonadales</taxon>
        <taxon>Selenomonadaceae</taxon>
        <taxon>Anaerovibrio</taxon>
    </lineage>
</organism>
<feature type="chain" id="PRO_5039647096" evidence="2">
    <location>
        <begin position="25"/>
        <end position="331"/>
    </location>
</feature>
<dbReference type="Proteomes" id="UP000191240">
    <property type="component" value="Unassembled WGS sequence"/>
</dbReference>
<dbReference type="Pfam" id="PF01497">
    <property type="entry name" value="Peripla_BP_2"/>
    <property type="match status" value="1"/>
</dbReference>
<dbReference type="AlphaFoldDB" id="A0A1M6CE36"/>
<dbReference type="PANTHER" id="PTHR30535">
    <property type="entry name" value="VITAMIN B12-BINDING PROTEIN"/>
    <property type="match status" value="1"/>
</dbReference>
<sequence>MKMKHWLKKGAVAGMLMAALLSVAGCGNQKNEQAASSSEYPVSWTETLNGQETKVSVDKAPARVISMSQATSEMLLTLGLEDRMVGTAMKEEEVFGPVADAYGKVKVLSEKWPSYEAFMAEKPDFATGWEVAFTKRGIPSDSITSQGVPIYIPSSMQKTDADLETVFADMLKLGDIFGVQDKAKAWVDSQKKELEQVQKELGKQPKKRVFVYDASDGKPFTAYKGYTTNILKLIGAENIMENAGVDKTWAAASWESVVAGDPEYIIICDYSSGVRNEDDFKEKVATIRNNPQLKDVKAVKENHFIKVRLSEITPGVRTVDALKRLAAEMNK</sequence>
<evidence type="ECO:0000313" key="4">
    <source>
        <dbReference type="EMBL" id="SHI59183.1"/>
    </source>
</evidence>
<evidence type="ECO:0000256" key="1">
    <source>
        <dbReference type="ARBA" id="ARBA00008814"/>
    </source>
</evidence>
<dbReference type="InterPro" id="IPR050902">
    <property type="entry name" value="ABC_Transporter_SBP"/>
</dbReference>
<feature type="domain" description="Fe/B12 periplasmic-binding" evidence="3">
    <location>
        <begin position="63"/>
        <end position="331"/>
    </location>
</feature>
<evidence type="ECO:0000259" key="3">
    <source>
        <dbReference type="PROSITE" id="PS50983"/>
    </source>
</evidence>
<dbReference type="PROSITE" id="PS51257">
    <property type="entry name" value="PROKAR_LIPOPROTEIN"/>
    <property type="match status" value="1"/>
</dbReference>
<dbReference type="PANTHER" id="PTHR30535:SF7">
    <property type="entry name" value="IRON(III) DICITRATE-BINDING PROTEIN"/>
    <property type="match status" value="1"/>
</dbReference>
<comment type="similarity">
    <text evidence="1">Belongs to the bacterial solute-binding protein 8 family.</text>
</comment>
<dbReference type="EMBL" id="FQYW01000008">
    <property type="protein sequence ID" value="SHI59183.1"/>
    <property type="molecule type" value="Genomic_DNA"/>
</dbReference>
<proteinExistence type="inferred from homology"/>
<dbReference type="SUPFAM" id="SSF53807">
    <property type="entry name" value="Helical backbone' metal receptor"/>
    <property type="match status" value="1"/>
</dbReference>
<keyword evidence="2" id="KW-0732">Signal</keyword>